<evidence type="ECO:0000313" key="2">
    <source>
        <dbReference type="Proteomes" id="UP000306102"/>
    </source>
</evidence>
<dbReference type="STRING" id="542762.A0A4V3WNQ0"/>
<reference evidence="1 2" key="1">
    <citation type="journal article" date="2018" name="Proc. Natl. Acad. Sci. U.S.A.">
        <title>Draft genome sequence of Camellia sinensis var. sinensis provides insights into the evolution of the tea genome and tea quality.</title>
        <authorList>
            <person name="Wei C."/>
            <person name="Yang H."/>
            <person name="Wang S."/>
            <person name="Zhao J."/>
            <person name="Liu C."/>
            <person name="Gao L."/>
            <person name="Xia E."/>
            <person name="Lu Y."/>
            <person name="Tai Y."/>
            <person name="She G."/>
            <person name="Sun J."/>
            <person name="Cao H."/>
            <person name="Tong W."/>
            <person name="Gao Q."/>
            <person name="Li Y."/>
            <person name="Deng W."/>
            <person name="Jiang X."/>
            <person name="Wang W."/>
            <person name="Chen Q."/>
            <person name="Zhang S."/>
            <person name="Li H."/>
            <person name="Wu J."/>
            <person name="Wang P."/>
            <person name="Li P."/>
            <person name="Shi C."/>
            <person name="Zheng F."/>
            <person name="Jian J."/>
            <person name="Huang B."/>
            <person name="Shan D."/>
            <person name="Shi M."/>
            <person name="Fang C."/>
            <person name="Yue Y."/>
            <person name="Li F."/>
            <person name="Li D."/>
            <person name="Wei S."/>
            <person name="Han B."/>
            <person name="Jiang C."/>
            <person name="Yin Y."/>
            <person name="Xia T."/>
            <person name="Zhang Z."/>
            <person name="Bennetzen J.L."/>
            <person name="Zhao S."/>
            <person name="Wan X."/>
        </authorList>
    </citation>
    <scope>NUCLEOTIDE SEQUENCE [LARGE SCALE GENOMIC DNA]</scope>
    <source>
        <strain evidence="2">cv. Shuchazao</strain>
        <tissue evidence="1">Leaf</tissue>
    </source>
</reference>
<dbReference type="AlphaFoldDB" id="A0A4V3WNQ0"/>
<comment type="caution">
    <text evidence="1">The sequence shown here is derived from an EMBL/GenBank/DDBJ whole genome shotgun (WGS) entry which is preliminary data.</text>
</comment>
<organism evidence="1 2">
    <name type="scientific">Camellia sinensis var. sinensis</name>
    <name type="common">China tea</name>
    <dbReference type="NCBI Taxonomy" id="542762"/>
    <lineage>
        <taxon>Eukaryota</taxon>
        <taxon>Viridiplantae</taxon>
        <taxon>Streptophyta</taxon>
        <taxon>Embryophyta</taxon>
        <taxon>Tracheophyta</taxon>
        <taxon>Spermatophyta</taxon>
        <taxon>Magnoliopsida</taxon>
        <taxon>eudicotyledons</taxon>
        <taxon>Gunneridae</taxon>
        <taxon>Pentapetalae</taxon>
        <taxon>asterids</taxon>
        <taxon>Ericales</taxon>
        <taxon>Theaceae</taxon>
        <taxon>Camellia</taxon>
    </lineage>
</organism>
<dbReference type="EMBL" id="SDRB02005880">
    <property type="protein sequence ID" value="THG13427.1"/>
    <property type="molecule type" value="Genomic_DNA"/>
</dbReference>
<dbReference type="Proteomes" id="UP000306102">
    <property type="component" value="Unassembled WGS sequence"/>
</dbReference>
<protein>
    <submittedName>
        <fullName evidence="1">Uncharacterized protein</fullName>
    </submittedName>
</protein>
<keyword evidence="2" id="KW-1185">Reference proteome</keyword>
<evidence type="ECO:0000313" key="1">
    <source>
        <dbReference type="EMBL" id="THG13427.1"/>
    </source>
</evidence>
<accession>A0A4V3WNQ0</accession>
<proteinExistence type="predicted"/>
<name>A0A4V3WNQ0_CAMSN</name>
<gene>
    <name evidence="1" type="ORF">TEA_014243</name>
</gene>
<sequence length="155" mass="17128">MKGRVVLRSDNHCFACDSHCFARVVLRIYLLRNFGCICFSVRSIKAHERSKLSCLTYLSDQSSHISPSHCPISGVREEVKKISNMNIDLFKAVGNGSVASSSGSSSPRPYLANGGNLDKSYHSLSNEFSFPSGGISLPHLHAVVVLNFFFWVIFL</sequence>